<keyword evidence="3" id="KW-1185">Reference proteome</keyword>
<dbReference type="Proteomes" id="UP000245910">
    <property type="component" value="Chromosome IIII"/>
</dbReference>
<sequence length="104" mass="11294">MSSIQDRGGKTMGPVDNPTGSAGIIQPTMSVPDEMPVTRSEVGLMPSGPVQKYFATKHYEGLSTHGSYVAGRTEGAKWSVYCIAAWVGWMRILSKYPIVKELIC</sequence>
<evidence type="ECO:0000313" key="3">
    <source>
        <dbReference type="Proteomes" id="UP000245910"/>
    </source>
</evidence>
<proteinExistence type="predicted"/>
<accession>A0A2L2T2I0</accession>
<reference evidence="3" key="1">
    <citation type="submission" date="2014-10" db="EMBL/GenBank/DDBJ databases">
        <authorList>
            <person name="King R."/>
        </authorList>
    </citation>
    <scope>NUCLEOTIDE SEQUENCE [LARGE SCALE GENOMIC DNA]</scope>
    <source>
        <strain evidence="3">A3/5</strain>
    </source>
</reference>
<name>A0A2L2T2I0_9HYPO</name>
<evidence type="ECO:0000313" key="2">
    <source>
        <dbReference type="EMBL" id="CEI40323.1"/>
    </source>
</evidence>
<dbReference type="EMBL" id="LN649232">
    <property type="protein sequence ID" value="CEI40323.1"/>
    <property type="molecule type" value="Genomic_DNA"/>
</dbReference>
<dbReference type="AlphaFoldDB" id="A0A2L2T2I0"/>
<evidence type="ECO:0000256" key="1">
    <source>
        <dbReference type="SAM" id="MobiDB-lite"/>
    </source>
</evidence>
<organism evidence="2 3">
    <name type="scientific">Fusarium venenatum</name>
    <dbReference type="NCBI Taxonomy" id="56646"/>
    <lineage>
        <taxon>Eukaryota</taxon>
        <taxon>Fungi</taxon>
        <taxon>Dikarya</taxon>
        <taxon>Ascomycota</taxon>
        <taxon>Pezizomycotina</taxon>
        <taxon>Sordariomycetes</taxon>
        <taxon>Hypocreomycetidae</taxon>
        <taxon>Hypocreales</taxon>
        <taxon>Nectriaceae</taxon>
        <taxon>Fusarium</taxon>
    </lineage>
</organism>
<feature type="region of interest" description="Disordered" evidence="1">
    <location>
        <begin position="1"/>
        <end position="30"/>
    </location>
</feature>
<protein>
    <submittedName>
        <fullName evidence="2">Uncharacterized protein</fullName>
    </submittedName>
</protein>